<geneLocation type="plasmid" evidence="1">
    <name>unnamed5</name>
</geneLocation>
<reference evidence="1" key="1">
    <citation type="submission" date="2024-06" db="EMBL/GenBank/DDBJ databases">
        <authorList>
            <person name="Li T."/>
            <person name="Gao R."/>
        </authorList>
    </citation>
    <scope>NUCLEOTIDE SEQUENCE</scope>
    <source>
        <strain evidence="1">ZPR3</strain>
        <plasmid evidence="1">unnamed5</plasmid>
    </source>
</reference>
<evidence type="ECO:0000313" key="1">
    <source>
        <dbReference type="EMBL" id="XBT98124.1"/>
    </source>
</evidence>
<dbReference type="EMBL" id="CP157965">
    <property type="protein sequence ID" value="XBT98124.1"/>
    <property type="molecule type" value="Genomic_DNA"/>
</dbReference>
<gene>
    <name evidence="1" type="ORF">ABM479_35365</name>
</gene>
<organism evidence="1">
    <name type="scientific">Rhizobium sp. ZPR3</name>
    <dbReference type="NCBI Taxonomy" id="3158967"/>
    <lineage>
        <taxon>Bacteria</taxon>
        <taxon>Pseudomonadati</taxon>
        <taxon>Pseudomonadota</taxon>
        <taxon>Alphaproteobacteria</taxon>
        <taxon>Hyphomicrobiales</taxon>
        <taxon>Rhizobiaceae</taxon>
        <taxon>Rhizobium/Agrobacterium group</taxon>
        <taxon>Rhizobium</taxon>
    </lineage>
</organism>
<sequence length="149" mass="15784">MNRLLGKIAAGALVLALSGHGVLALDGLALSLKLTAKDAKHDPDGVWSDRDLDNIRQTFGPPDIYTARVTTSKGIWLLSQTNGDCNMQGMCTAQLVLIEPGKAPQLMANPQMPLGGTAVLSSDFKKIRTSEIGENGKPLAGSYDVEPLK</sequence>
<accession>A0AAU7S6P9</accession>
<keyword evidence="1" id="KW-0614">Plasmid</keyword>
<protein>
    <submittedName>
        <fullName evidence="1">Uncharacterized protein</fullName>
    </submittedName>
</protein>
<dbReference type="AlphaFoldDB" id="A0AAU7S6P9"/>
<proteinExistence type="predicted"/>
<dbReference type="RefSeq" id="WP_349963413.1">
    <property type="nucleotide sequence ID" value="NZ_CP157965.1"/>
</dbReference>
<name>A0AAU7S6P9_9HYPH</name>